<keyword evidence="7" id="KW-1185">Reference proteome</keyword>
<dbReference type="Proteomes" id="UP000030104">
    <property type="component" value="Unassembled WGS sequence"/>
</dbReference>
<name>A0A0A2L6G7_PENIT</name>
<dbReference type="InterPro" id="IPR029017">
    <property type="entry name" value="Enolase-like_N"/>
</dbReference>
<evidence type="ECO:0000256" key="3">
    <source>
        <dbReference type="SAM" id="MobiDB-lite"/>
    </source>
</evidence>
<dbReference type="InterPro" id="IPR034593">
    <property type="entry name" value="DgoD-like"/>
</dbReference>
<dbReference type="STRING" id="40296.A0A0A2L6G7"/>
<dbReference type="PANTHER" id="PTHR48080">
    <property type="entry name" value="D-GALACTONATE DEHYDRATASE-RELATED"/>
    <property type="match status" value="1"/>
</dbReference>
<comment type="caution">
    <text evidence="6">The sequence shown here is derived from an EMBL/GenBank/DDBJ whole genome shotgun (WGS) entry which is preliminary data.</text>
</comment>
<dbReference type="PANTHER" id="PTHR48080:SF2">
    <property type="entry name" value="D-GALACTONATE DEHYDRATASE"/>
    <property type="match status" value="1"/>
</dbReference>
<evidence type="ECO:0000313" key="7">
    <source>
        <dbReference type="Proteomes" id="UP000030104"/>
    </source>
</evidence>
<dbReference type="Pfam" id="PF13378">
    <property type="entry name" value="MR_MLE_C"/>
    <property type="match status" value="1"/>
</dbReference>
<feature type="domain" description="Enolase C-terminal" evidence="5">
    <location>
        <begin position="162"/>
        <end position="298"/>
    </location>
</feature>
<evidence type="ECO:0000259" key="4">
    <source>
        <dbReference type="Pfam" id="PF02746"/>
    </source>
</evidence>
<reference evidence="6 7" key="1">
    <citation type="journal article" date="2015" name="Mol. Plant Microbe Interact.">
        <title>Genome, transcriptome, and functional analyses of Penicillium expansum provide new insights into secondary metabolism and pathogenicity.</title>
        <authorList>
            <person name="Ballester A.R."/>
            <person name="Marcet-Houben M."/>
            <person name="Levin E."/>
            <person name="Sela N."/>
            <person name="Selma-Lazaro C."/>
            <person name="Carmona L."/>
            <person name="Wisniewski M."/>
            <person name="Droby S."/>
            <person name="Gonzalez-Candelas L."/>
            <person name="Gabaldon T."/>
        </authorList>
    </citation>
    <scope>NUCLEOTIDE SEQUENCE [LARGE SCALE GENOMIC DNA]</scope>
    <source>
        <strain evidence="6 7">PHI-1</strain>
    </source>
</reference>
<dbReference type="GO" id="GO:0016829">
    <property type="term" value="F:lyase activity"/>
    <property type="evidence" value="ECO:0007669"/>
    <property type="project" value="UniProtKB-KW"/>
</dbReference>
<keyword evidence="2" id="KW-0456">Lyase</keyword>
<dbReference type="SUPFAM" id="SSF54826">
    <property type="entry name" value="Enolase N-terminal domain-like"/>
    <property type="match status" value="1"/>
</dbReference>
<dbReference type="InterPro" id="IPR013341">
    <property type="entry name" value="Mandelate_racemase_N_dom"/>
</dbReference>
<accession>A0A0A2L6G7</accession>
<evidence type="ECO:0000313" key="6">
    <source>
        <dbReference type="EMBL" id="KGO74761.1"/>
    </source>
</evidence>
<organism evidence="6 7">
    <name type="scientific">Penicillium italicum</name>
    <name type="common">Blue mold</name>
    <dbReference type="NCBI Taxonomy" id="40296"/>
    <lineage>
        <taxon>Eukaryota</taxon>
        <taxon>Fungi</taxon>
        <taxon>Dikarya</taxon>
        <taxon>Ascomycota</taxon>
        <taxon>Pezizomycotina</taxon>
        <taxon>Eurotiomycetes</taxon>
        <taxon>Eurotiomycetidae</taxon>
        <taxon>Eurotiales</taxon>
        <taxon>Aspergillaceae</taxon>
        <taxon>Penicillium</taxon>
    </lineage>
</organism>
<dbReference type="PhylomeDB" id="A0A0A2L6G7"/>
<feature type="region of interest" description="Disordered" evidence="3">
    <location>
        <begin position="1"/>
        <end position="22"/>
    </location>
</feature>
<protein>
    <submittedName>
        <fullName evidence="6">Mandelate racemase/muconate lactonizing enzyme, N-terminal</fullName>
    </submittedName>
</protein>
<dbReference type="Pfam" id="PF02746">
    <property type="entry name" value="MR_MLE_N"/>
    <property type="match status" value="1"/>
</dbReference>
<sequence>MRIASVNPGREHRKSPNRVGGAPKILEGINTLFDPTLIGRNLTEPMTIWNDRQTLSVSIFGTKVRTCDEQQTSIGASSAIDIAVWDIPGKFKGLPICNLLSGAIQSQVKVCEDVSLDDLWVQQFSSNSPSKLRAELKATSSTGACLSVEAFKQHSKDEPRPSVPVAWSEQEWEGKKLCDGMAGGDIDILRPKVILCGGFTALLQIIPSANSHGMLVVPFCSSVYGSGITLVATTQASAAVLWNRVKPEQEINPKEPIIKLSPYSSSCRNEFLVKKIGVSSGYLGVPERPGLGTTVDEQVWSRLTVS</sequence>
<dbReference type="OrthoDB" id="17395at2759"/>
<dbReference type="Gene3D" id="3.20.20.120">
    <property type="entry name" value="Enolase-like C-terminal domain"/>
    <property type="match status" value="1"/>
</dbReference>
<dbReference type="OMA" id="WQPDITW"/>
<dbReference type="AlphaFoldDB" id="A0A0A2L6G7"/>
<dbReference type="EMBL" id="JQGA01000587">
    <property type="protein sequence ID" value="KGO74761.1"/>
    <property type="molecule type" value="Genomic_DNA"/>
</dbReference>
<feature type="domain" description="Mandelate racemase/muconate lactonizing enzyme N-terminal" evidence="4">
    <location>
        <begin position="29"/>
        <end position="100"/>
    </location>
</feature>
<gene>
    <name evidence="6" type="ORF">PITC_083700</name>
</gene>
<dbReference type="HOGENOM" id="CLU_909450_0_0_1"/>
<evidence type="ECO:0000256" key="1">
    <source>
        <dbReference type="ARBA" id="ARBA00001946"/>
    </source>
</evidence>
<dbReference type="SUPFAM" id="SSF51604">
    <property type="entry name" value="Enolase C-terminal domain-like"/>
    <property type="match status" value="1"/>
</dbReference>
<evidence type="ECO:0000256" key="2">
    <source>
        <dbReference type="ARBA" id="ARBA00023239"/>
    </source>
</evidence>
<dbReference type="InterPro" id="IPR036849">
    <property type="entry name" value="Enolase-like_C_sf"/>
</dbReference>
<evidence type="ECO:0000259" key="5">
    <source>
        <dbReference type="Pfam" id="PF13378"/>
    </source>
</evidence>
<dbReference type="Gene3D" id="3.30.390.10">
    <property type="entry name" value="Enolase-like, N-terminal domain"/>
    <property type="match status" value="1"/>
</dbReference>
<proteinExistence type="predicted"/>
<comment type="cofactor">
    <cofactor evidence="1">
        <name>Mg(2+)</name>
        <dbReference type="ChEBI" id="CHEBI:18420"/>
    </cofactor>
</comment>
<dbReference type="InterPro" id="IPR029065">
    <property type="entry name" value="Enolase_C-like"/>
</dbReference>